<evidence type="ECO:0000313" key="1">
    <source>
        <dbReference type="EMBL" id="EJD74613.1"/>
    </source>
</evidence>
<dbReference type="GeneID" id="9951889"/>
<name>A0A1S0UGD0_LOALO</name>
<reference evidence="1" key="1">
    <citation type="submission" date="2012-04" db="EMBL/GenBank/DDBJ databases">
        <title>The Genome Sequence of Loa loa.</title>
        <authorList>
            <consortium name="The Broad Institute Genome Sequencing Platform"/>
            <consortium name="Broad Institute Genome Sequencing Center for Infectious Disease"/>
            <person name="Nutman T.B."/>
            <person name="Fink D.L."/>
            <person name="Russ C."/>
            <person name="Young S."/>
            <person name="Zeng Q."/>
            <person name="Gargeya S."/>
            <person name="Alvarado L."/>
            <person name="Berlin A."/>
            <person name="Chapman S.B."/>
            <person name="Chen Z."/>
            <person name="Freedman E."/>
            <person name="Gellesch M."/>
            <person name="Goldberg J."/>
            <person name="Griggs A."/>
            <person name="Gujja S."/>
            <person name="Heilman E.R."/>
            <person name="Heiman D."/>
            <person name="Howarth C."/>
            <person name="Mehta T."/>
            <person name="Neiman D."/>
            <person name="Pearson M."/>
            <person name="Roberts A."/>
            <person name="Saif S."/>
            <person name="Shea T."/>
            <person name="Shenoy N."/>
            <person name="Sisk P."/>
            <person name="Stolte C."/>
            <person name="Sykes S."/>
            <person name="White J."/>
            <person name="Yandava C."/>
            <person name="Haas B."/>
            <person name="Henn M.R."/>
            <person name="Nusbaum C."/>
            <person name="Birren B."/>
        </authorList>
    </citation>
    <scope>NUCLEOTIDE SEQUENCE [LARGE SCALE GENOMIC DNA]</scope>
</reference>
<proteinExistence type="predicted"/>
<dbReference type="InParanoid" id="A0A1S0UGD0"/>
<dbReference type="KEGG" id="loa:LOAG_18094"/>
<dbReference type="CTD" id="9951889"/>
<organism evidence="1">
    <name type="scientific">Loa loa</name>
    <name type="common">Eye worm</name>
    <name type="synonym">Filaria loa</name>
    <dbReference type="NCBI Taxonomy" id="7209"/>
    <lineage>
        <taxon>Eukaryota</taxon>
        <taxon>Metazoa</taxon>
        <taxon>Ecdysozoa</taxon>
        <taxon>Nematoda</taxon>
        <taxon>Chromadorea</taxon>
        <taxon>Rhabditida</taxon>
        <taxon>Spirurina</taxon>
        <taxon>Spiruromorpha</taxon>
        <taxon>Filarioidea</taxon>
        <taxon>Onchocercidae</taxon>
        <taxon>Loa</taxon>
    </lineage>
</organism>
<gene>
    <name evidence="1" type="ORF">LOAG_18094</name>
</gene>
<accession>A0A1S0UGD0</accession>
<dbReference type="AlphaFoldDB" id="A0A1S0UGD0"/>
<protein>
    <submittedName>
        <fullName evidence="1">Uncharacterized protein</fullName>
    </submittedName>
</protein>
<sequence length="54" mass="6548">MPKCEFNARWEACIKKSMLLRTLEEHRRTLGEPELTVQQRKLLWAYGEPRDMKE</sequence>
<dbReference type="EMBL" id="JH712258">
    <property type="protein sequence ID" value="EJD74613.1"/>
    <property type="molecule type" value="Genomic_DNA"/>
</dbReference>
<dbReference type="RefSeq" id="XP_003149954.2">
    <property type="nucleotide sequence ID" value="XM_003149906.2"/>
</dbReference>